<comment type="caution">
    <text evidence="2">The sequence shown here is derived from an EMBL/GenBank/DDBJ whole genome shotgun (WGS) entry which is preliminary data.</text>
</comment>
<name>A0ABW4ETM8_9PSEU</name>
<dbReference type="Gene3D" id="3.30.70.2450">
    <property type="match status" value="1"/>
</dbReference>
<evidence type="ECO:0000313" key="3">
    <source>
        <dbReference type="Proteomes" id="UP001597114"/>
    </source>
</evidence>
<proteinExistence type="predicted"/>
<gene>
    <name evidence="2" type="ORF">ACFSJD_08050</name>
</gene>
<accession>A0ABW4ETM8</accession>
<sequence length="82" mass="8822">MSGCRKASDQEARQARRPLALPSLASGFLLPLSGGRHRVVVVGEERQRLGRDAPVTADEMQRALTATHGPESRWDGCSGPRG</sequence>
<reference evidence="3" key="1">
    <citation type="journal article" date="2019" name="Int. J. Syst. Evol. Microbiol.">
        <title>The Global Catalogue of Microorganisms (GCM) 10K type strain sequencing project: providing services to taxonomists for standard genome sequencing and annotation.</title>
        <authorList>
            <consortium name="The Broad Institute Genomics Platform"/>
            <consortium name="The Broad Institute Genome Sequencing Center for Infectious Disease"/>
            <person name="Wu L."/>
            <person name="Ma J."/>
        </authorList>
    </citation>
    <scope>NUCLEOTIDE SEQUENCE [LARGE SCALE GENOMIC DNA]</scope>
    <source>
        <strain evidence="3">CCM 7043</strain>
    </source>
</reference>
<protein>
    <submittedName>
        <fullName evidence="2">Uncharacterized protein</fullName>
    </submittedName>
</protein>
<dbReference type="Proteomes" id="UP001597114">
    <property type="component" value="Unassembled WGS sequence"/>
</dbReference>
<evidence type="ECO:0000256" key="1">
    <source>
        <dbReference type="SAM" id="MobiDB-lite"/>
    </source>
</evidence>
<keyword evidence="3" id="KW-1185">Reference proteome</keyword>
<organism evidence="2 3">
    <name type="scientific">Pseudonocardia yunnanensis</name>
    <dbReference type="NCBI Taxonomy" id="58107"/>
    <lineage>
        <taxon>Bacteria</taxon>
        <taxon>Bacillati</taxon>
        <taxon>Actinomycetota</taxon>
        <taxon>Actinomycetes</taxon>
        <taxon>Pseudonocardiales</taxon>
        <taxon>Pseudonocardiaceae</taxon>
        <taxon>Pseudonocardia</taxon>
    </lineage>
</organism>
<feature type="compositionally biased region" description="Basic and acidic residues" evidence="1">
    <location>
        <begin position="1"/>
        <end position="14"/>
    </location>
</feature>
<dbReference type="EMBL" id="JBHUCO010000009">
    <property type="protein sequence ID" value="MFD1517434.1"/>
    <property type="molecule type" value="Genomic_DNA"/>
</dbReference>
<feature type="region of interest" description="Disordered" evidence="1">
    <location>
        <begin position="1"/>
        <end position="20"/>
    </location>
</feature>
<dbReference type="RefSeq" id="WP_344720925.1">
    <property type="nucleotide sequence ID" value="NZ_BAAAUS010000007.1"/>
</dbReference>
<evidence type="ECO:0000313" key="2">
    <source>
        <dbReference type="EMBL" id="MFD1517434.1"/>
    </source>
</evidence>